<dbReference type="EMBL" id="RGET01000002">
    <property type="protein sequence ID" value="NBN87524.1"/>
    <property type="molecule type" value="Genomic_DNA"/>
</dbReference>
<proteinExistence type="predicted"/>
<protein>
    <submittedName>
        <fullName evidence="1">RusA family crossover junction endodeoxyribonuclease</fullName>
    </submittedName>
</protein>
<dbReference type="GO" id="GO:0000287">
    <property type="term" value="F:magnesium ion binding"/>
    <property type="evidence" value="ECO:0007669"/>
    <property type="project" value="InterPro"/>
</dbReference>
<dbReference type="Pfam" id="PF05866">
    <property type="entry name" value="RusA"/>
    <property type="match status" value="1"/>
</dbReference>
<dbReference type="GO" id="GO:0006310">
    <property type="term" value="P:DNA recombination"/>
    <property type="evidence" value="ECO:0007669"/>
    <property type="project" value="InterPro"/>
</dbReference>
<accession>A0A964UZN9</accession>
<dbReference type="SUPFAM" id="SSF103084">
    <property type="entry name" value="Holliday junction resolvase RusA"/>
    <property type="match status" value="1"/>
</dbReference>
<organism evidence="1 2">
    <name type="scientific">Candidatus Fonsibacter lacus</name>
    <dbReference type="NCBI Taxonomy" id="2576439"/>
    <lineage>
        <taxon>Bacteria</taxon>
        <taxon>Pseudomonadati</taxon>
        <taxon>Pseudomonadota</taxon>
        <taxon>Alphaproteobacteria</taxon>
        <taxon>Candidatus Pelagibacterales</taxon>
        <taxon>Candidatus Pelagibacterales incertae sedis</taxon>
        <taxon>Candidatus Fonsibacter</taxon>
    </lineage>
</organism>
<dbReference type="Proteomes" id="UP000713222">
    <property type="component" value="Unassembled WGS sequence"/>
</dbReference>
<dbReference type="GO" id="GO:0006281">
    <property type="term" value="P:DNA repair"/>
    <property type="evidence" value="ECO:0007669"/>
    <property type="project" value="InterPro"/>
</dbReference>
<dbReference type="AlphaFoldDB" id="A0A964UZN9"/>
<reference evidence="1" key="1">
    <citation type="submission" date="2018-10" db="EMBL/GenBank/DDBJ databases">
        <title>Iterative Subtractive Binning of Freshwater Chronoseries Metagenomes Recovers Nearly Complete Genomes from over Four Hundred Novel Species.</title>
        <authorList>
            <person name="Rodriguez-R L.M."/>
            <person name="Tsementzi D."/>
            <person name="Luo C."/>
            <person name="Konstantinidis K.T."/>
        </authorList>
    </citation>
    <scope>NUCLEOTIDE SEQUENCE</scope>
    <source>
        <strain evidence="1">WB7_6_001</strain>
    </source>
</reference>
<dbReference type="Gene3D" id="3.30.1330.70">
    <property type="entry name" value="Holliday junction resolvase RusA"/>
    <property type="match status" value="1"/>
</dbReference>
<evidence type="ECO:0000313" key="1">
    <source>
        <dbReference type="EMBL" id="NBN87524.1"/>
    </source>
</evidence>
<sequence>MHDMTAITFTVAGMPPQPQGSKRHLGNGVMVESCKNLKPWRYLVQQAAIATNHPTITGPVSLSCVFLFPRPKSHFTTKGTIKPSAPIFHSVKPDGSKCLRSTEDALVDAGLIQDDARIALSNYTKRYTTGSERPGAILAADGILFMPPRG</sequence>
<dbReference type="InterPro" id="IPR008822">
    <property type="entry name" value="Endonuclease_RusA-like"/>
</dbReference>
<name>A0A964UZN9_9PROT</name>
<evidence type="ECO:0000313" key="2">
    <source>
        <dbReference type="Proteomes" id="UP000713222"/>
    </source>
</evidence>
<gene>
    <name evidence="1" type="ORF">EBV32_00295</name>
</gene>
<comment type="caution">
    <text evidence="1">The sequence shown here is derived from an EMBL/GenBank/DDBJ whole genome shotgun (WGS) entry which is preliminary data.</text>
</comment>
<dbReference type="InterPro" id="IPR036614">
    <property type="entry name" value="RusA-like_sf"/>
</dbReference>